<dbReference type="EMBL" id="KN825583">
    <property type="protein sequence ID" value="KIK83849.1"/>
    <property type="molecule type" value="Genomic_DNA"/>
</dbReference>
<feature type="region of interest" description="Disordered" evidence="1">
    <location>
        <begin position="31"/>
        <end position="51"/>
    </location>
</feature>
<feature type="compositionally biased region" description="Pro residues" evidence="1">
    <location>
        <begin position="158"/>
        <end position="168"/>
    </location>
</feature>
<dbReference type="HOGENOM" id="CLU_086430_0_0_1"/>
<dbReference type="Proteomes" id="UP000054538">
    <property type="component" value="Unassembled WGS sequence"/>
</dbReference>
<dbReference type="AlphaFoldDB" id="A0A0D0DNA6"/>
<name>A0A0D0DNA6_9AGAM</name>
<protein>
    <submittedName>
        <fullName evidence="2">Uncharacterized protein</fullName>
    </submittedName>
</protein>
<reference evidence="3" key="2">
    <citation type="submission" date="2015-01" db="EMBL/GenBank/DDBJ databases">
        <title>Evolutionary Origins and Diversification of the Mycorrhizal Mutualists.</title>
        <authorList>
            <consortium name="DOE Joint Genome Institute"/>
            <consortium name="Mycorrhizal Genomics Consortium"/>
            <person name="Kohler A."/>
            <person name="Kuo A."/>
            <person name="Nagy L.G."/>
            <person name="Floudas D."/>
            <person name="Copeland A."/>
            <person name="Barry K.W."/>
            <person name="Cichocki N."/>
            <person name="Veneault-Fourrey C."/>
            <person name="LaButti K."/>
            <person name="Lindquist E.A."/>
            <person name="Lipzen A."/>
            <person name="Lundell T."/>
            <person name="Morin E."/>
            <person name="Murat C."/>
            <person name="Riley R."/>
            <person name="Ohm R."/>
            <person name="Sun H."/>
            <person name="Tunlid A."/>
            <person name="Henrissat B."/>
            <person name="Grigoriev I.V."/>
            <person name="Hibbett D.S."/>
            <person name="Martin F."/>
        </authorList>
    </citation>
    <scope>NUCLEOTIDE SEQUENCE [LARGE SCALE GENOMIC DNA]</scope>
    <source>
        <strain evidence="3">Ve08.2h10</strain>
    </source>
</reference>
<accession>A0A0D0DNA6</accession>
<dbReference type="InParanoid" id="A0A0D0DNA6"/>
<evidence type="ECO:0000313" key="2">
    <source>
        <dbReference type="EMBL" id="KIK83849.1"/>
    </source>
</evidence>
<gene>
    <name evidence="2" type="ORF">PAXRUDRAFT_14573</name>
</gene>
<evidence type="ECO:0000313" key="3">
    <source>
        <dbReference type="Proteomes" id="UP000054538"/>
    </source>
</evidence>
<keyword evidence="3" id="KW-1185">Reference proteome</keyword>
<proteinExistence type="predicted"/>
<sequence length="330" mass="34273">MAQEAGLSKPHKKRFSGVVIPLPSHSFSRSSVAPCQLSPKPEASTATPPASSDEVIANLQAKVWMLCQRVVDGACNHQTLMMVVEAMQRHLMTLPVPLPTSADLNLTASLLGHGPEGPLLENQEGGGFNTPSALSVGSPANPLPPLPTIPKLTATPTSAPPAPSPSVQPPSEEIAWWSAPPIAVLSAPGTPSYGPDIVTTPKADMQAPGPAGAPKALPVIIGAAEAGQPPRAVIPMDDMQETPHMTALEVDTRSTTAMGSAVQEQHAAVPISATQVDAQVDVVEAKGVAEPSTPPALPVRLPTPSPEHRATALLALRTAYDNEEQMEVDY</sequence>
<feature type="region of interest" description="Disordered" evidence="1">
    <location>
        <begin position="125"/>
        <end position="171"/>
    </location>
</feature>
<evidence type="ECO:0000256" key="1">
    <source>
        <dbReference type="SAM" id="MobiDB-lite"/>
    </source>
</evidence>
<organism evidence="2 3">
    <name type="scientific">Paxillus rubicundulus Ve08.2h10</name>
    <dbReference type="NCBI Taxonomy" id="930991"/>
    <lineage>
        <taxon>Eukaryota</taxon>
        <taxon>Fungi</taxon>
        <taxon>Dikarya</taxon>
        <taxon>Basidiomycota</taxon>
        <taxon>Agaricomycotina</taxon>
        <taxon>Agaricomycetes</taxon>
        <taxon>Agaricomycetidae</taxon>
        <taxon>Boletales</taxon>
        <taxon>Paxilineae</taxon>
        <taxon>Paxillaceae</taxon>
        <taxon>Paxillus</taxon>
    </lineage>
</organism>
<reference evidence="2 3" key="1">
    <citation type="submission" date="2014-04" db="EMBL/GenBank/DDBJ databases">
        <authorList>
            <consortium name="DOE Joint Genome Institute"/>
            <person name="Kuo A."/>
            <person name="Kohler A."/>
            <person name="Jargeat P."/>
            <person name="Nagy L.G."/>
            <person name="Floudas D."/>
            <person name="Copeland A."/>
            <person name="Barry K.W."/>
            <person name="Cichocki N."/>
            <person name="Veneault-Fourrey C."/>
            <person name="LaButti K."/>
            <person name="Lindquist E.A."/>
            <person name="Lipzen A."/>
            <person name="Lundell T."/>
            <person name="Morin E."/>
            <person name="Murat C."/>
            <person name="Sun H."/>
            <person name="Tunlid A."/>
            <person name="Henrissat B."/>
            <person name="Grigoriev I.V."/>
            <person name="Hibbett D.S."/>
            <person name="Martin F."/>
            <person name="Nordberg H.P."/>
            <person name="Cantor M.N."/>
            <person name="Hua S.X."/>
        </authorList>
    </citation>
    <scope>NUCLEOTIDE SEQUENCE [LARGE SCALE GENOMIC DNA]</scope>
    <source>
        <strain evidence="2 3">Ve08.2h10</strain>
    </source>
</reference>